<dbReference type="Proteomes" id="UP000191663">
    <property type="component" value="Unassembled WGS sequence"/>
</dbReference>
<dbReference type="EMBL" id="MUKB01000061">
    <property type="protein sequence ID" value="OPX17924.1"/>
    <property type="molecule type" value="Genomic_DNA"/>
</dbReference>
<keyword evidence="6 7" id="KW-0694">RNA-binding</keyword>
<keyword evidence="4 7" id="KW-0255">Endonuclease</keyword>
<dbReference type="GO" id="GO:0030677">
    <property type="term" value="C:ribonuclease P complex"/>
    <property type="evidence" value="ECO:0007669"/>
    <property type="project" value="TreeGrafter"/>
</dbReference>
<dbReference type="InterPro" id="IPR020539">
    <property type="entry name" value="RNase_P_CS"/>
</dbReference>
<dbReference type="InterPro" id="IPR000100">
    <property type="entry name" value="RNase_P"/>
</dbReference>
<accession>A0A1V4QF19</accession>
<comment type="subunit">
    <text evidence="7">Consists of a catalytic RNA component (M1 or rnpB) and a protein subunit.</text>
</comment>
<comment type="caution">
    <text evidence="9">The sequence shown here is derived from an EMBL/GenBank/DDBJ whole genome shotgun (WGS) entry which is preliminary data.</text>
</comment>
<reference evidence="10" key="1">
    <citation type="submission" date="2017-01" db="EMBL/GenBank/DDBJ databases">
        <title>Novel pathways for hydrocarbon cycling and metabolic interdependencies in hydrothermal sediment communities.</title>
        <authorList>
            <person name="Dombrowski N."/>
            <person name="Seitz K."/>
            <person name="Teske A."/>
            <person name="Baker B."/>
        </authorList>
    </citation>
    <scope>NUCLEOTIDE SEQUENCE [LARGE SCALE GENOMIC DNA]</scope>
</reference>
<protein>
    <recommendedName>
        <fullName evidence="7 8">Ribonuclease P protein component</fullName>
        <shortName evidence="7">RNase P protein</shortName>
        <shortName evidence="7">RNaseP protein</shortName>
        <ecNumber evidence="7 8">3.1.26.5</ecNumber>
    </recommendedName>
    <alternativeName>
        <fullName evidence="7">Protein C5</fullName>
    </alternativeName>
</protein>
<evidence type="ECO:0000313" key="10">
    <source>
        <dbReference type="Proteomes" id="UP000191663"/>
    </source>
</evidence>
<evidence type="ECO:0000256" key="4">
    <source>
        <dbReference type="ARBA" id="ARBA00022759"/>
    </source>
</evidence>
<proteinExistence type="inferred from homology"/>
<dbReference type="EC" id="3.1.26.5" evidence="7 8"/>
<comment type="catalytic activity">
    <reaction evidence="7">
        <text>Endonucleolytic cleavage of RNA, removing 5'-extranucleotides from tRNA precursor.</text>
        <dbReference type="EC" id="3.1.26.5"/>
    </reaction>
</comment>
<dbReference type="AlphaFoldDB" id="A0A1V4QF19"/>
<dbReference type="Pfam" id="PF00825">
    <property type="entry name" value="Ribonuclease_P"/>
    <property type="match status" value="1"/>
</dbReference>
<dbReference type="SUPFAM" id="SSF54211">
    <property type="entry name" value="Ribosomal protein S5 domain 2-like"/>
    <property type="match status" value="1"/>
</dbReference>
<dbReference type="HAMAP" id="MF_00227">
    <property type="entry name" value="RNase_P"/>
    <property type="match status" value="1"/>
</dbReference>
<dbReference type="GO" id="GO:0000049">
    <property type="term" value="F:tRNA binding"/>
    <property type="evidence" value="ECO:0007669"/>
    <property type="project" value="UniProtKB-UniRule"/>
</dbReference>
<evidence type="ECO:0000256" key="6">
    <source>
        <dbReference type="ARBA" id="ARBA00022884"/>
    </source>
</evidence>
<dbReference type="GO" id="GO:0001682">
    <property type="term" value="P:tRNA 5'-leader removal"/>
    <property type="evidence" value="ECO:0007669"/>
    <property type="project" value="UniProtKB-UniRule"/>
</dbReference>
<evidence type="ECO:0000256" key="7">
    <source>
        <dbReference type="HAMAP-Rule" id="MF_00227"/>
    </source>
</evidence>
<dbReference type="PANTHER" id="PTHR33992">
    <property type="entry name" value="RIBONUCLEASE P PROTEIN COMPONENT"/>
    <property type="match status" value="1"/>
</dbReference>
<dbReference type="GO" id="GO:0042781">
    <property type="term" value="F:3'-tRNA processing endoribonuclease activity"/>
    <property type="evidence" value="ECO:0007669"/>
    <property type="project" value="TreeGrafter"/>
</dbReference>
<dbReference type="NCBIfam" id="TIGR00188">
    <property type="entry name" value="rnpA"/>
    <property type="match status" value="1"/>
</dbReference>
<gene>
    <name evidence="7" type="primary">rnpA</name>
    <name evidence="9" type="ORF">BXT86_03885</name>
</gene>
<keyword evidence="2 7" id="KW-0819">tRNA processing</keyword>
<evidence type="ECO:0000256" key="2">
    <source>
        <dbReference type="ARBA" id="ARBA00022694"/>
    </source>
</evidence>
<evidence type="ECO:0000256" key="8">
    <source>
        <dbReference type="NCBIfam" id="TIGR00188"/>
    </source>
</evidence>
<keyword evidence="3 7" id="KW-0540">Nuclease</keyword>
<comment type="similarity">
    <text evidence="7">Belongs to the RnpA family.</text>
</comment>
<name>A0A1V4QF19_UNCW3</name>
<evidence type="ECO:0000256" key="1">
    <source>
        <dbReference type="ARBA" id="ARBA00002663"/>
    </source>
</evidence>
<organism evidence="9 10">
    <name type="scientific">candidate division WOR-3 bacterium 4484_100</name>
    <dbReference type="NCBI Taxonomy" id="1936077"/>
    <lineage>
        <taxon>Bacteria</taxon>
        <taxon>Bacteria division WOR-3</taxon>
    </lineage>
</organism>
<comment type="function">
    <text evidence="1 7">RNaseP catalyzes the removal of the 5'-leader sequence from pre-tRNA to produce the mature 5'-terminus. It can also cleave other RNA substrates such as 4.5S RNA. The protein component plays an auxiliary but essential role in vivo by binding to the 5'-leader sequence and broadening the substrate specificity of the ribozyme.</text>
</comment>
<dbReference type="PANTHER" id="PTHR33992:SF1">
    <property type="entry name" value="RIBONUCLEASE P PROTEIN COMPONENT"/>
    <property type="match status" value="1"/>
</dbReference>
<dbReference type="Gene3D" id="3.30.230.10">
    <property type="match status" value="1"/>
</dbReference>
<evidence type="ECO:0000313" key="9">
    <source>
        <dbReference type="EMBL" id="OPX17924.1"/>
    </source>
</evidence>
<dbReference type="PROSITE" id="PS00648">
    <property type="entry name" value="RIBONUCLEASE_P"/>
    <property type="match status" value="1"/>
</dbReference>
<evidence type="ECO:0000256" key="3">
    <source>
        <dbReference type="ARBA" id="ARBA00022722"/>
    </source>
</evidence>
<keyword evidence="5 7" id="KW-0378">Hydrolase</keyword>
<sequence length="116" mass="13526">MVVRDLKKGNKREYSLPKSERLRGKREIDTLFSTGKRFRSGKILFIYLPATEQRAGFFASRKVGGAAKRNRVKRILREAYRMNKTIFKGLRIIFLAQENIEFKEAVEAIKSFPEGR</sequence>
<evidence type="ECO:0000256" key="5">
    <source>
        <dbReference type="ARBA" id="ARBA00022801"/>
    </source>
</evidence>
<dbReference type="InterPro" id="IPR020568">
    <property type="entry name" value="Ribosomal_Su5_D2-typ_SF"/>
</dbReference>
<dbReference type="InterPro" id="IPR014721">
    <property type="entry name" value="Ribsml_uS5_D2-typ_fold_subgr"/>
</dbReference>
<dbReference type="GO" id="GO:0004526">
    <property type="term" value="F:ribonuclease P activity"/>
    <property type="evidence" value="ECO:0007669"/>
    <property type="project" value="UniProtKB-UniRule"/>
</dbReference>